<proteinExistence type="predicted"/>
<gene>
    <name evidence="2" type="ORF">GCM10010339_69120</name>
</gene>
<comment type="caution">
    <text evidence="2">The sequence shown here is derived from an EMBL/GenBank/DDBJ whole genome shotgun (WGS) entry which is preliminary data.</text>
</comment>
<evidence type="ECO:0000256" key="1">
    <source>
        <dbReference type="SAM" id="MobiDB-lite"/>
    </source>
</evidence>
<dbReference type="EMBL" id="BMVG01000026">
    <property type="protein sequence ID" value="GHE11013.1"/>
    <property type="molecule type" value="Genomic_DNA"/>
</dbReference>
<dbReference type="Proteomes" id="UP000655443">
    <property type="component" value="Unassembled WGS sequence"/>
</dbReference>
<evidence type="ECO:0000313" key="2">
    <source>
        <dbReference type="EMBL" id="GHE11013.1"/>
    </source>
</evidence>
<dbReference type="AlphaFoldDB" id="A0A919D5Y6"/>
<name>A0A919D5Y6_9ACTN</name>
<reference evidence="2" key="2">
    <citation type="submission" date="2020-09" db="EMBL/GenBank/DDBJ databases">
        <authorList>
            <person name="Sun Q."/>
            <person name="Ohkuma M."/>
        </authorList>
    </citation>
    <scope>NUCLEOTIDE SEQUENCE</scope>
    <source>
        <strain evidence="2">JCM 4714</strain>
    </source>
</reference>
<evidence type="ECO:0000313" key="3">
    <source>
        <dbReference type="Proteomes" id="UP000655443"/>
    </source>
</evidence>
<dbReference type="RefSeq" id="WP_308433444.1">
    <property type="nucleotide sequence ID" value="NZ_BMVG01000026.1"/>
</dbReference>
<accession>A0A919D5Y6</accession>
<sequence>MTTADNQDTPAAGHARASEDHTIDLDYPPENLSLWDITELQPPCDDILGEGPDTVLMPEADLDTDTWLRTVRAKVKEHLHDRTGHVQEPHHMAQEPSPPETTACERMEATWYIDDVVAGPGGVMTCEVGVITGELTVRTYLDYDGHNAHVTVQYTGAEEWYELQGSPVALPADGLATVHSTVVEAIRAGGPACAPGPGRT</sequence>
<organism evidence="2 3">
    <name type="scientific">Streptomyces alanosinicus</name>
    <dbReference type="NCBI Taxonomy" id="68171"/>
    <lineage>
        <taxon>Bacteria</taxon>
        <taxon>Bacillati</taxon>
        <taxon>Actinomycetota</taxon>
        <taxon>Actinomycetes</taxon>
        <taxon>Kitasatosporales</taxon>
        <taxon>Streptomycetaceae</taxon>
        <taxon>Streptomyces</taxon>
    </lineage>
</organism>
<reference evidence="2" key="1">
    <citation type="journal article" date="2014" name="Int. J. Syst. Evol. Microbiol.">
        <title>Complete genome sequence of Corynebacterium casei LMG S-19264T (=DSM 44701T), isolated from a smear-ripened cheese.</title>
        <authorList>
            <consortium name="US DOE Joint Genome Institute (JGI-PGF)"/>
            <person name="Walter F."/>
            <person name="Albersmeier A."/>
            <person name="Kalinowski J."/>
            <person name="Ruckert C."/>
        </authorList>
    </citation>
    <scope>NUCLEOTIDE SEQUENCE</scope>
    <source>
        <strain evidence="2">JCM 4714</strain>
    </source>
</reference>
<protein>
    <submittedName>
        <fullName evidence="2">Uncharacterized protein</fullName>
    </submittedName>
</protein>
<keyword evidence="3" id="KW-1185">Reference proteome</keyword>
<feature type="region of interest" description="Disordered" evidence="1">
    <location>
        <begin position="1"/>
        <end position="24"/>
    </location>
</feature>